<proteinExistence type="predicted"/>
<keyword evidence="3" id="KW-1185">Reference proteome</keyword>
<feature type="region of interest" description="Disordered" evidence="1">
    <location>
        <begin position="1"/>
        <end position="29"/>
    </location>
</feature>
<evidence type="ECO:0000313" key="2">
    <source>
        <dbReference type="EMBL" id="SEK29303.1"/>
    </source>
</evidence>
<protein>
    <recommendedName>
        <fullName evidence="4">DUF2188 domain-containing protein</fullName>
    </recommendedName>
</protein>
<organism evidence="2 3">
    <name type="scientific">Halomonas daqiaonensis</name>
    <dbReference type="NCBI Taxonomy" id="650850"/>
    <lineage>
        <taxon>Bacteria</taxon>
        <taxon>Pseudomonadati</taxon>
        <taxon>Pseudomonadota</taxon>
        <taxon>Gammaproteobacteria</taxon>
        <taxon>Oceanospirillales</taxon>
        <taxon>Halomonadaceae</taxon>
        <taxon>Halomonas</taxon>
    </lineage>
</organism>
<dbReference type="InterPro" id="IPR018691">
    <property type="entry name" value="DUF2188"/>
</dbReference>
<dbReference type="AlphaFoldDB" id="A0A1H7FT90"/>
<dbReference type="Proteomes" id="UP000198807">
    <property type="component" value="Unassembled WGS sequence"/>
</dbReference>
<dbReference type="OrthoDB" id="8858565at2"/>
<evidence type="ECO:0008006" key="4">
    <source>
        <dbReference type="Google" id="ProtNLM"/>
    </source>
</evidence>
<evidence type="ECO:0000256" key="1">
    <source>
        <dbReference type="SAM" id="MobiDB-lite"/>
    </source>
</evidence>
<reference evidence="3" key="1">
    <citation type="submission" date="2016-10" db="EMBL/GenBank/DDBJ databases">
        <authorList>
            <person name="Varghese N."/>
            <person name="Submissions S."/>
        </authorList>
    </citation>
    <scope>NUCLEOTIDE SEQUENCE [LARGE SCALE GENOMIC DNA]</scope>
    <source>
        <strain evidence="3">CGMCC 1.9150</strain>
    </source>
</reference>
<dbReference type="STRING" id="650850.SAMN04488129_101204"/>
<evidence type="ECO:0000313" key="3">
    <source>
        <dbReference type="Proteomes" id="UP000198807"/>
    </source>
</evidence>
<dbReference type="EMBL" id="FOBC01000001">
    <property type="protein sequence ID" value="SEK29303.1"/>
    <property type="molecule type" value="Genomic_DNA"/>
</dbReference>
<sequence length="67" mass="7355">MNRTTHHVVPNAKGGWDVHRGGSRRASRHFATKTAAEAYGRQVSFNQKTVLVVHREDGTSPASNAQD</sequence>
<dbReference type="Pfam" id="PF09954">
    <property type="entry name" value="DUF2188"/>
    <property type="match status" value="1"/>
</dbReference>
<accession>A0A1H7FT90</accession>
<gene>
    <name evidence="2" type="ORF">SAMN04488129_101204</name>
</gene>
<name>A0A1H7FT90_9GAMM</name>
<dbReference type="RefSeq" id="WP_089709783.1">
    <property type="nucleotide sequence ID" value="NZ_FOBC01000001.1"/>
</dbReference>